<proteinExistence type="predicted"/>
<name>A0ACB8UD34_9APHY</name>
<comment type="caution">
    <text evidence="1">The sequence shown here is derived from an EMBL/GenBank/DDBJ whole genome shotgun (WGS) entry which is preliminary data.</text>
</comment>
<evidence type="ECO:0000313" key="2">
    <source>
        <dbReference type="Proteomes" id="UP001055072"/>
    </source>
</evidence>
<gene>
    <name evidence="1" type="ORF">BDY19DRAFT_928230</name>
</gene>
<sequence length="82" mass="9129">MLGCHKSFTSHSCFTITMEKPSVGMMYQEELMARCARGQHDPQTKFGLLGILCAIFCFPCGLLCLCADRESRCVRCGVQCMP</sequence>
<dbReference type="EMBL" id="MU274904">
    <property type="protein sequence ID" value="KAI0092081.1"/>
    <property type="molecule type" value="Genomic_DNA"/>
</dbReference>
<organism evidence="1 2">
    <name type="scientific">Irpex rosettiformis</name>
    <dbReference type="NCBI Taxonomy" id="378272"/>
    <lineage>
        <taxon>Eukaryota</taxon>
        <taxon>Fungi</taxon>
        <taxon>Dikarya</taxon>
        <taxon>Basidiomycota</taxon>
        <taxon>Agaricomycotina</taxon>
        <taxon>Agaricomycetes</taxon>
        <taxon>Polyporales</taxon>
        <taxon>Irpicaceae</taxon>
        <taxon>Irpex</taxon>
    </lineage>
</organism>
<keyword evidence="2" id="KW-1185">Reference proteome</keyword>
<reference evidence="1" key="1">
    <citation type="journal article" date="2021" name="Environ. Microbiol.">
        <title>Gene family expansions and transcriptome signatures uncover fungal adaptations to wood decay.</title>
        <authorList>
            <person name="Hage H."/>
            <person name="Miyauchi S."/>
            <person name="Viragh M."/>
            <person name="Drula E."/>
            <person name="Min B."/>
            <person name="Chaduli D."/>
            <person name="Navarro D."/>
            <person name="Favel A."/>
            <person name="Norest M."/>
            <person name="Lesage-Meessen L."/>
            <person name="Balint B."/>
            <person name="Merenyi Z."/>
            <person name="de Eugenio L."/>
            <person name="Morin E."/>
            <person name="Martinez A.T."/>
            <person name="Baldrian P."/>
            <person name="Stursova M."/>
            <person name="Martinez M.J."/>
            <person name="Novotny C."/>
            <person name="Magnuson J.K."/>
            <person name="Spatafora J.W."/>
            <person name="Maurice S."/>
            <person name="Pangilinan J."/>
            <person name="Andreopoulos W."/>
            <person name="LaButti K."/>
            <person name="Hundley H."/>
            <person name="Na H."/>
            <person name="Kuo A."/>
            <person name="Barry K."/>
            <person name="Lipzen A."/>
            <person name="Henrissat B."/>
            <person name="Riley R."/>
            <person name="Ahrendt S."/>
            <person name="Nagy L.G."/>
            <person name="Grigoriev I.V."/>
            <person name="Martin F."/>
            <person name="Rosso M.N."/>
        </authorList>
    </citation>
    <scope>NUCLEOTIDE SEQUENCE</scope>
    <source>
        <strain evidence="1">CBS 384.51</strain>
    </source>
</reference>
<protein>
    <submittedName>
        <fullName evidence="1">Uncharacterized protein</fullName>
    </submittedName>
</protein>
<dbReference type="Proteomes" id="UP001055072">
    <property type="component" value="Unassembled WGS sequence"/>
</dbReference>
<evidence type="ECO:0000313" key="1">
    <source>
        <dbReference type="EMBL" id="KAI0092081.1"/>
    </source>
</evidence>
<accession>A0ACB8UD34</accession>